<accession>A0A1M7ZLS8</accession>
<evidence type="ECO:0000256" key="9">
    <source>
        <dbReference type="SAM" id="Phobius"/>
    </source>
</evidence>
<keyword evidence="3" id="KW-0813">Transport</keyword>
<feature type="transmembrane region" description="Helical" evidence="9">
    <location>
        <begin position="158"/>
        <end position="181"/>
    </location>
</feature>
<dbReference type="Proteomes" id="UP000186406">
    <property type="component" value="Unassembled WGS sequence"/>
</dbReference>
<dbReference type="OrthoDB" id="9812221at2"/>
<evidence type="ECO:0000256" key="7">
    <source>
        <dbReference type="ARBA" id="ARBA00023136"/>
    </source>
</evidence>
<dbReference type="CDD" id="cd17503">
    <property type="entry name" value="MFS_LmrB_MDR_like"/>
    <property type="match status" value="1"/>
</dbReference>
<evidence type="ECO:0000256" key="6">
    <source>
        <dbReference type="ARBA" id="ARBA00022989"/>
    </source>
</evidence>
<feature type="transmembrane region" description="Helical" evidence="9">
    <location>
        <begin position="497"/>
        <end position="517"/>
    </location>
</feature>
<keyword evidence="12" id="KW-1185">Reference proteome</keyword>
<feature type="transmembrane region" description="Helical" evidence="9">
    <location>
        <begin position="100"/>
        <end position="120"/>
    </location>
</feature>
<dbReference type="GO" id="GO:0005886">
    <property type="term" value="C:plasma membrane"/>
    <property type="evidence" value="ECO:0007669"/>
    <property type="project" value="UniProtKB-SubCell"/>
</dbReference>
<dbReference type="SUPFAM" id="SSF103473">
    <property type="entry name" value="MFS general substrate transporter"/>
    <property type="match status" value="1"/>
</dbReference>
<dbReference type="Gene3D" id="1.20.1250.20">
    <property type="entry name" value="MFS general substrate transporter like domains"/>
    <property type="match status" value="1"/>
</dbReference>
<evidence type="ECO:0000256" key="1">
    <source>
        <dbReference type="ARBA" id="ARBA00004651"/>
    </source>
</evidence>
<comment type="similarity">
    <text evidence="2">Belongs to the major facilitator superfamily. EmrB family.</text>
</comment>
<dbReference type="Gene3D" id="1.20.1720.10">
    <property type="entry name" value="Multidrug resistance protein D"/>
    <property type="match status" value="1"/>
</dbReference>
<dbReference type="PANTHER" id="PTHR42718:SF9">
    <property type="entry name" value="MAJOR FACILITATOR SUPERFAMILY MULTIDRUG TRANSPORTER MFSC"/>
    <property type="match status" value="1"/>
</dbReference>
<name>A0A1M7ZLS8_9HYPH</name>
<feature type="domain" description="Major facilitator superfamily (MFS) profile" evidence="10">
    <location>
        <begin position="35"/>
        <end position="521"/>
    </location>
</feature>
<feature type="transmembrane region" description="Helical" evidence="9">
    <location>
        <begin position="222"/>
        <end position="241"/>
    </location>
</feature>
<sequence length="536" mass="58135">MSTGSNAISRKPQAGAGSAAPAADADRIDPRRLIAFMSMAVGMFMALLDIQVVSASLSEIQAGLSASTDEMSWVQTAYLIAEVVMIPLSGYLAQAISTRWLFAISAGGFTITSLFCGLSSGINEMIFWRALQGFLGGAMIPSVFSAAYSIFPRSKQGIIAPIVGLIATLAPTIGPTVGGYLTEWQSWHWLFFINILPGIFVTVAAIALIDFDEPDLSLLAKFDWFGLAALALFLCSLEYVLEEGARNDWFEDESIRIFAVATVIGGILFFWRALTRDVPIVNMSAFKDRNFAVGCLFTFTLGIGLYGLTYIYPLFLGHVRGYNSLEIGQTMFLSGACMFVTAPIAGRLAQRVDPRIMMSAGFVGFAIGCWIMTKVTADWDFWELAWPQVFRGVSLMFCMIPINNVALGTLPPNRLKSASGLFNLMRNLGGAVGLAAINTFINNRWDLHIERLHEALDQSNAVANDWLADMTQRFSDQGTEAATMALRQLATVARGQAYVMALADIFVLLAVTFMLLIPLAPLLRRPRAGGGGGGAH</sequence>
<dbReference type="STRING" id="1123029.SAMN02745172_02506"/>
<dbReference type="NCBIfam" id="TIGR00711">
    <property type="entry name" value="efflux_EmrB"/>
    <property type="match status" value="1"/>
</dbReference>
<organism evidence="11 12">
    <name type="scientific">Pseudoxanthobacter soli DSM 19599</name>
    <dbReference type="NCBI Taxonomy" id="1123029"/>
    <lineage>
        <taxon>Bacteria</taxon>
        <taxon>Pseudomonadati</taxon>
        <taxon>Pseudomonadota</taxon>
        <taxon>Alphaproteobacteria</taxon>
        <taxon>Hyphomicrobiales</taxon>
        <taxon>Segnochrobactraceae</taxon>
        <taxon>Pseudoxanthobacter</taxon>
    </lineage>
</organism>
<feature type="transmembrane region" description="Helical" evidence="9">
    <location>
        <begin position="327"/>
        <end position="349"/>
    </location>
</feature>
<dbReference type="EMBL" id="FRXO01000004">
    <property type="protein sequence ID" value="SHO65858.1"/>
    <property type="molecule type" value="Genomic_DNA"/>
</dbReference>
<evidence type="ECO:0000256" key="8">
    <source>
        <dbReference type="SAM" id="MobiDB-lite"/>
    </source>
</evidence>
<evidence type="ECO:0000313" key="12">
    <source>
        <dbReference type="Proteomes" id="UP000186406"/>
    </source>
</evidence>
<dbReference type="PROSITE" id="PS50850">
    <property type="entry name" value="MFS"/>
    <property type="match status" value="1"/>
</dbReference>
<keyword evidence="7 9" id="KW-0472">Membrane</keyword>
<evidence type="ECO:0000256" key="4">
    <source>
        <dbReference type="ARBA" id="ARBA00022475"/>
    </source>
</evidence>
<reference evidence="11 12" key="1">
    <citation type="submission" date="2016-12" db="EMBL/GenBank/DDBJ databases">
        <authorList>
            <person name="Song W.-J."/>
            <person name="Kurnit D.M."/>
        </authorList>
    </citation>
    <scope>NUCLEOTIDE SEQUENCE [LARGE SCALE GENOMIC DNA]</scope>
    <source>
        <strain evidence="11 12">DSM 19599</strain>
    </source>
</reference>
<dbReference type="InterPro" id="IPR011701">
    <property type="entry name" value="MFS"/>
</dbReference>
<feature type="transmembrane region" description="Helical" evidence="9">
    <location>
        <begin position="253"/>
        <end position="271"/>
    </location>
</feature>
<dbReference type="InterPro" id="IPR020846">
    <property type="entry name" value="MFS_dom"/>
</dbReference>
<keyword evidence="4" id="KW-1003">Cell membrane</keyword>
<dbReference type="RefSeq" id="WP_073629073.1">
    <property type="nucleotide sequence ID" value="NZ_FRXO01000004.1"/>
</dbReference>
<keyword evidence="6 9" id="KW-1133">Transmembrane helix</keyword>
<dbReference type="InterPro" id="IPR004638">
    <property type="entry name" value="EmrB-like"/>
</dbReference>
<evidence type="ECO:0000313" key="11">
    <source>
        <dbReference type="EMBL" id="SHO65858.1"/>
    </source>
</evidence>
<protein>
    <submittedName>
        <fullName evidence="11">Drug resistance transporter, EmrB/QacA subfamily</fullName>
    </submittedName>
</protein>
<dbReference type="PANTHER" id="PTHR42718">
    <property type="entry name" value="MAJOR FACILITATOR SUPERFAMILY MULTIDRUG TRANSPORTER MFSC"/>
    <property type="match status" value="1"/>
</dbReference>
<feature type="transmembrane region" description="Helical" evidence="9">
    <location>
        <begin position="73"/>
        <end position="93"/>
    </location>
</feature>
<feature type="region of interest" description="Disordered" evidence="8">
    <location>
        <begin position="1"/>
        <end position="23"/>
    </location>
</feature>
<feature type="compositionally biased region" description="Low complexity" evidence="8">
    <location>
        <begin position="14"/>
        <end position="23"/>
    </location>
</feature>
<evidence type="ECO:0000256" key="5">
    <source>
        <dbReference type="ARBA" id="ARBA00022692"/>
    </source>
</evidence>
<gene>
    <name evidence="11" type="ORF">SAMN02745172_02506</name>
</gene>
<keyword evidence="5 9" id="KW-0812">Transmembrane</keyword>
<feature type="transmembrane region" description="Helical" evidence="9">
    <location>
        <begin position="187"/>
        <end position="210"/>
    </location>
</feature>
<dbReference type="AlphaFoldDB" id="A0A1M7ZLS8"/>
<proteinExistence type="inferred from homology"/>
<feature type="transmembrane region" description="Helical" evidence="9">
    <location>
        <begin position="33"/>
        <end position="53"/>
    </location>
</feature>
<evidence type="ECO:0000256" key="3">
    <source>
        <dbReference type="ARBA" id="ARBA00022448"/>
    </source>
</evidence>
<dbReference type="Pfam" id="PF07690">
    <property type="entry name" value="MFS_1"/>
    <property type="match status" value="1"/>
</dbReference>
<feature type="transmembrane region" description="Helical" evidence="9">
    <location>
        <begin position="356"/>
        <end position="373"/>
    </location>
</feature>
<evidence type="ECO:0000259" key="10">
    <source>
        <dbReference type="PROSITE" id="PS50850"/>
    </source>
</evidence>
<dbReference type="GO" id="GO:0022857">
    <property type="term" value="F:transmembrane transporter activity"/>
    <property type="evidence" value="ECO:0007669"/>
    <property type="project" value="InterPro"/>
</dbReference>
<feature type="transmembrane region" description="Helical" evidence="9">
    <location>
        <begin position="126"/>
        <end position="151"/>
    </location>
</feature>
<feature type="transmembrane region" description="Helical" evidence="9">
    <location>
        <begin position="393"/>
        <end position="412"/>
    </location>
</feature>
<feature type="transmembrane region" description="Helical" evidence="9">
    <location>
        <begin position="291"/>
        <end position="315"/>
    </location>
</feature>
<comment type="subcellular location">
    <subcellularLocation>
        <location evidence="1">Cell membrane</location>
        <topology evidence="1">Multi-pass membrane protein</topology>
    </subcellularLocation>
</comment>
<dbReference type="InterPro" id="IPR036259">
    <property type="entry name" value="MFS_trans_sf"/>
</dbReference>
<evidence type="ECO:0000256" key="2">
    <source>
        <dbReference type="ARBA" id="ARBA00008537"/>
    </source>
</evidence>